<dbReference type="AlphaFoldDB" id="A0A0N5ATT8"/>
<dbReference type="InterPro" id="IPR032675">
    <property type="entry name" value="LRR_dom_sf"/>
</dbReference>
<protein>
    <submittedName>
        <fullName evidence="5">LRRCT domain-containing protein</fullName>
    </submittedName>
</protein>
<dbReference type="PANTHER" id="PTHR24366:SF170">
    <property type="entry name" value="RE50361P"/>
    <property type="match status" value="1"/>
</dbReference>
<dbReference type="Gene3D" id="3.80.10.10">
    <property type="entry name" value="Ribonuclease Inhibitor"/>
    <property type="match status" value="3"/>
</dbReference>
<evidence type="ECO:0000313" key="5">
    <source>
        <dbReference type="WBParaSite" id="SMUV_0000825801-mRNA-1"/>
    </source>
</evidence>
<evidence type="ECO:0000256" key="3">
    <source>
        <dbReference type="SAM" id="Phobius"/>
    </source>
</evidence>
<sequence>MQEIKQVPRASIRSLSLNNCNIRTLVPNAFANIAETLEDINLSNNNITTIPQFGNLPKLISLELNNNKLTDIPENCFNGTTSLRSLKVKANKICNLSRITLNEVKEKLETLDLSHNCFERIPAQNLRNSLSLQYLDLSGNLISEIANFELMNLPQLLELNIRDNRLEKISQMAFMNVPNLQYIYLSNNLLSIIESPRIFQVFKQLQVLDLSENKLGKRLLIKNQRKSSFLQIPIIKDLPNIREIRGDKNYFQRIDTLTFSANPKLQLISLQNNNISSIAKNSFDALEQLSVLLLNNNYLTAIERGMLDGMKNLQELNLRHNSLVHIGDRAFVSVPGLTVLDLSNNLLANLSEAVFDPLKHLFLLDLSYNRLNGFKPGTFKNRIAQLIFHVMLSQCSDRHFLGNDLMCDNSTNWLVDYLVLNDVRIFLPFQPEIICSHSGYHPGVRLKELLIKKANDTVNAQSERNQSPLNEQQNFLYGLLPNSMINRLSKNSLPLGLNMNLPSNSGQQYAPLSNGYTSEELSNINNIDAVVKAMSDTTVSVPGIGNVDLSKVPPSIISYVLRGGQIPGIPKKTLDQLVRMYTTKLNSISNLTPTAVANAANTNADYQETTNAENQARNSPTDLNTTDVNELANVIQLPPQLLQLLKLLPPNYDLAKIPNEVIQAVSRNELPDFGLLPADLQKHLITNIHNVITTFVDEKNVTIDDIIKKLPKLERPIAPTFPPYSIDEVRNDLVHTEQKTQQQRRIQLYTGVLLSFVSLISIIVVVMLCVYTKRKRQAELERCMEEDSLVNTLQYPAKLMTPTPPTTQLPIYSTVTNPYSTYTYSRQPRPMS</sequence>
<dbReference type="WBParaSite" id="SMUV_0000825801-mRNA-1">
    <property type="protein sequence ID" value="SMUV_0000825801-mRNA-1"/>
    <property type="gene ID" value="SMUV_0000825801"/>
</dbReference>
<dbReference type="Pfam" id="PF00560">
    <property type="entry name" value="LRR_1"/>
    <property type="match status" value="3"/>
</dbReference>
<keyword evidence="3" id="KW-0472">Membrane</keyword>
<dbReference type="PANTHER" id="PTHR24366">
    <property type="entry name" value="IG(IMMUNOGLOBULIN) AND LRR(LEUCINE RICH REPEAT) DOMAINS"/>
    <property type="match status" value="1"/>
</dbReference>
<feature type="transmembrane region" description="Helical" evidence="3">
    <location>
        <begin position="748"/>
        <end position="772"/>
    </location>
</feature>
<evidence type="ECO:0000256" key="1">
    <source>
        <dbReference type="ARBA" id="ARBA00022614"/>
    </source>
</evidence>
<dbReference type="SUPFAM" id="SSF52058">
    <property type="entry name" value="L domain-like"/>
    <property type="match status" value="2"/>
</dbReference>
<proteinExistence type="predicted"/>
<evidence type="ECO:0000313" key="4">
    <source>
        <dbReference type="Proteomes" id="UP000046393"/>
    </source>
</evidence>
<dbReference type="InterPro" id="IPR003591">
    <property type="entry name" value="Leu-rich_rpt_typical-subtyp"/>
</dbReference>
<keyword evidence="1" id="KW-0433">Leucine-rich repeat</keyword>
<dbReference type="SMART" id="SM00369">
    <property type="entry name" value="LRR_TYP"/>
    <property type="match status" value="11"/>
</dbReference>
<dbReference type="PROSITE" id="PS51450">
    <property type="entry name" value="LRR"/>
    <property type="match status" value="6"/>
</dbReference>
<name>A0A0N5ATT8_9BILA</name>
<dbReference type="STRING" id="451379.A0A0N5ATT8"/>
<organism evidence="4 5">
    <name type="scientific">Syphacia muris</name>
    <dbReference type="NCBI Taxonomy" id="451379"/>
    <lineage>
        <taxon>Eukaryota</taxon>
        <taxon>Metazoa</taxon>
        <taxon>Ecdysozoa</taxon>
        <taxon>Nematoda</taxon>
        <taxon>Chromadorea</taxon>
        <taxon>Rhabditida</taxon>
        <taxon>Spirurina</taxon>
        <taxon>Oxyuridomorpha</taxon>
        <taxon>Oxyuroidea</taxon>
        <taxon>Oxyuridae</taxon>
        <taxon>Syphacia</taxon>
    </lineage>
</organism>
<keyword evidence="3" id="KW-1133">Transmembrane helix</keyword>
<dbReference type="InterPro" id="IPR001611">
    <property type="entry name" value="Leu-rich_rpt"/>
</dbReference>
<dbReference type="SMART" id="SM00364">
    <property type="entry name" value="LRR_BAC"/>
    <property type="match status" value="5"/>
</dbReference>
<reference evidence="5" key="1">
    <citation type="submission" date="2016-04" db="UniProtKB">
        <authorList>
            <consortium name="WormBaseParasite"/>
        </authorList>
    </citation>
    <scope>IDENTIFICATION</scope>
</reference>
<dbReference type="Proteomes" id="UP000046393">
    <property type="component" value="Unplaced"/>
</dbReference>
<dbReference type="Pfam" id="PF13855">
    <property type="entry name" value="LRR_8"/>
    <property type="match status" value="4"/>
</dbReference>
<keyword evidence="4" id="KW-1185">Reference proteome</keyword>
<keyword evidence="2" id="KW-0677">Repeat</keyword>
<evidence type="ECO:0000256" key="2">
    <source>
        <dbReference type="ARBA" id="ARBA00022737"/>
    </source>
</evidence>
<accession>A0A0N5ATT8</accession>
<keyword evidence="3" id="KW-0812">Transmembrane</keyword>